<feature type="transmembrane region" description="Helical" evidence="9">
    <location>
        <begin position="1321"/>
        <end position="1338"/>
    </location>
</feature>
<feature type="transmembrane region" description="Helical" evidence="9">
    <location>
        <begin position="1439"/>
        <end position="1461"/>
    </location>
</feature>
<dbReference type="PROSITE" id="PS50893">
    <property type="entry name" value="ABC_TRANSPORTER_2"/>
    <property type="match status" value="2"/>
</dbReference>
<dbReference type="Pfam" id="PF01061">
    <property type="entry name" value="ABC2_membrane"/>
    <property type="match status" value="2"/>
</dbReference>
<evidence type="ECO:0000256" key="2">
    <source>
        <dbReference type="ARBA" id="ARBA00022448"/>
    </source>
</evidence>
<evidence type="ECO:0000256" key="1">
    <source>
        <dbReference type="ARBA" id="ARBA00004141"/>
    </source>
</evidence>
<dbReference type="GO" id="GO:0005524">
    <property type="term" value="F:ATP binding"/>
    <property type="evidence" value="ECO:0007669"/>
    <property type="project" value="UniProtKB-KW"/>
</dbReference>
<evidence type="ECO:0000256" key="9">
    <source>
        <dbReference type="SAM" id="Phobius"/>
    </source>
</evidence>
<sequence length="1599" mass="178207">MMSRLFSVYGTDATQEDGESAEAVAMRIEQANLVSAFKEIQAENVALKMSTAQLGKELVNLRNQSVSLSKERDAALQLAHKASTQRQDAASLVALLQESQTHPDDKSRAAPVVAQTEQNEVWLSLNEDDVELEEGEETEEAFDAVAQFFATSAPELTIKFHNIEYVVKVEDDEREVDERPFYSVFSSLAGLDTSKKAFTVLDKVSGCLRPGTMTMILGPPAGGKSCLLQSLAGRLRIGSDAYFKGTIFYNNDSAKDVQVARLIGYVGEEDTHLLSLTVRETLIFAQRCFNGGRANLPSFMVRNSLPKDVRDGSLAVRKFYKAQVTLALEALGLTSFQNEQIGDDSGSGLNGLSASQLRRLSVGEVLCGLNARALLMDEISTGMDLGACTNMVKYISTTARKFNLSVAIALLQPPPTVAAMFDDVMLLSQGRAYYYGPWRDVQKYFYMLGYKCPSRKAMTDFLIDIASSAGAQWKQPQTGPHLPYTQLVARYLSSPYSSEVFGLVFNKKHSNDEPRIRFGGSQHTVHGFRAWKLLLLSEIKMLMGQTHMWRAYIDQAVLMAFIAGSLFWSIPQNEENLRSRFGAIFLMTCTCGLAHVLSIPQYMKRKEAFYKHRDTCYYPTRSYVLARATMQLPLTMVSEGVFTTLTYMMTNFELSDGGNNYCAYLAINILASVMYAETLNCIAAFFHTSIILAQGAVLSFFILNIILAGFLISGGDMPIIYSTIAWWLPMPWHFLSLSLIEYNADTYDGNYYDEATGEDIRTGDYALNQYDLNYNMRYVALTPLVLVAWFFLASSIQVYALDNVNPPLEFSGNIDDGGEADTKVQSWTEDEDAPEDAPEEAELNGLTAGRKVPPRRSSVLMDIDESVKQQLEQDEQASGFRKLKTMNVKNLIGKIARSNSSKNGRRAGASSKKSGISAAFLGESVPVTLAWRDVYHFVSLPTGEEKLLLDNVMGYMLPGMMTAVMGMSGSGKSTILKVLSGSGKKKRNRSEGEIQVNGYPQSNLFFRVSGYVGEDVHNEMATLEEAVLFAATLRTADKIPLDAKQRYVSSLINMLELTKQRCTQVSELSPEVIKRLTIGVEMASNPSILFLDEPCSSLDSTGALLTTRVMRRIANRGKTLMSSLTQPSAEMFRNFDALIVLRTGGQMVFFGEVGKEAVRLIDHFNNIIHTPALPPGMGPSFWVMDMLRTHPRDLREEYLKSPIAQTNNQEVKIWMTAGTRMRSKGSAGGAIMQQIKFTSAHSSSFNVQLKVCTIRYNNRQSPCPVPITILILLHTLLPPQPRILGSPAAPMPPSCPFLSLSSPPRAFYTLLRQPTYNLRRLISTLVTAAVLGTIWFNVGNEVKDYEQLDSYLGCLFILNVQMALIYFVTVVPMFQTEREVYFREQSSYTFQPLAYFIAMGVCELPYLAANSVVFTFVFYPLFGMNPGRWSFKHLNQATYFATFFLENMATMTFFGQMLGIMMPSVQHATALGFGAIILWALFAGFMQPVHEMPMWGQWLHYCNPLRWPLEGMACGHFNFLDYYGFDTGEDEDALTALKEIYEFTNNNIQLDHMINITFTIIFRVTGMLSLYLQLSFTSSGLSFTSFVGYVITVMSGGEG</sequence>
<accession>A0AAE0L9Y4</accession>
<evidence type="ECO:0000313" key="11">
    <source>
        <dbReference type="EMBL" id="KAK3277145.1"/>
    </source>
</evidence>
<name>A0AAE0L9Y4_9CHLO</name>
<dbReference type="PANTHER" id="PTHR19241">
    <property type="entry name" value="ATP-BINDING CASSETTE TRANSPORTER"/>
    <property type="match status" value="1"/>
</dbReference>
<keyword evidence="3 9" id="KW-0812">Transmembrane</keyword>
<feature type="transmembrane region" description="Helical" evidence="9">
    <location>
        <begin position="582"/>
        <end position="603"/>
    </location>
</feature>
<dbReference type="SMART" id="SM00382">
    <property type="entry name" value="AAA"/>
    <property type="match status" value="2"/>
</dbReference>
<protein>
    <recommendedName>
        <fullName evidence="10">ABC transporter domain-containing protein</fullName>
    </recommendedName>
</protein>
<keyword evidence="7 9" id="KW-0472">Membrane</keyword>
<evidence type="ECO:0000256" key="7">
    <source>
        <dbReference type="ARBA" id="ARBA00023136"/>
    </source>
</evidence>
<proteinExistence type="predicted"/>
<feature type="domain" description="ABC transporter" evidence="10">
    <location>
        <begin position="186"/>
        <end position="454"/>
    </location>
</feature>
<dbReference type="InterPro" id="IPR013525">
    <property type="entry name" value="ABC2_TM"/>
</dbReference>
<feature type="transmembrane region" description="Helical" evidence="9">
    <location>
        <begin position="690"/>
        <end position="713"/>
    </location>
</feature>
<evidence type="ECO:0000256" key="5">
    <source>
        <dbReference type="ARBA" id="ARBA00022840"/>
    </source>
</evidence>
<gene>
    <name evidence="11" type="ORF">CYMTET_14832</name>
</gene>
<dbReference type="InterPro" id="IPR027417">
    <property type="entry name" value="P-loop_NTPase"/>
</dbReference>
<dbReference type="GO" id="GO:0016020">
    <property type="term" value="C:membrane"/>
    <property type="evidence" value="ECO:0007669"/>
    <property type="project" value="UniProtKB-SubCell"/>
</dbReference>
<feature type="transmembrane region" description="Helical" evidence="9">
    <location>
        <begin position="1393"/>
        <end position="1419"/>
    </location>
</feature>
<feature type="region of interest" description="Disordered" evidence="8">
    <location>
        <begin position="810"/>
        <end position="852"/>
    </location>
</feature>
<evidence type="ECO:0000313" key="12">
    <source>
        <dbReference type="Proteomes" id="UP001190700"/>
    </source>
</evidence>
<dbReference type="InterPro" id="IPR003439">
    <property type="entry name" value="ABC_transporter-like_ATP-bd"/>
</dbReference>
<feature type="transmembrane region" description="Helical" evidence="9">
    <location>
        <begin position="778"/>
        <end position="800"/>
    </location>
</feature>
<feature type="transmembrane region" description="Helical" evidence="9">
    <location>
        <begin position="551"/>
        <end position="570"/>
    </location>
</feature>
<feature type="domain" description="ABC transporter" evidence="10">
    <location>
        <begin position="929"/>
        <end position="1168"/>
    </location>
</feature>
<feature type="transmembrane region" description="Helical" evidence="9">
    <location>
        <begin position="624"/>
        <end position="649"/>
    </location>
</feature>
<dbReference type="Pfam" id="PF19055">
    <property type="entry name" value="ABC2_membrane_7"/>
    <property type="match status" value="1"/>
</dbReference>
<reference evidence="11 12" key="1">
    <citation type="journal article" date="2015" name="Genome Biol. Evol.">
        <title>Comparative Genomics of a Bacterivorous Green Alga Reveals Evolutionary Causalities and Consequences of Phago-Mixotrophic Mode of Nutrition.</title>
        <authorList>
            <person name="Burns J.A."/>
            <person name="Paasch A."/>
            <person name="Narechania A."/>
            <person name="Kim E."/>
        </authorList>
    </citation>
    <scope>NUCLEOTIDE SEQUENCE [LARGE SCALE GENOMIC DNA]</scope>
    <source>
        <strain evidence="11 12">PLY_AMNH</strain>
    </source>
</reference>
<comment type="caution">
    <text evidence="11">The sequence shown here is derived from an EMBL/GenBank/DDBJ whole genome shotgun (WGS) entry which is preliminary data.</text>
</comment>
<comment type="subcellular location">
    <subcellularLocation>
        <location evidence="1">Membrane</location>
        <topology evidence="1">Multi-pass membrane protein</topology>
    </subcellularLocation>
</comment>
<feature type="transmembrane region" description="Helical" evidence="9">
    <location>
        <begin position="661"/>
        <end position="683"/>
    </location>
</feature>
<keyword evidence="12" id="KW-1185">Reference proteome</keyword>
<keyword evidence="6 9" id="KW-1133">Transmembrane helix</keyword>
<dbReference type="InterPro" id="IPR003593">
    <property type="entry name" value="AAA+_ATPase"/>
</dbReference>
<evidence type="ECO:0000256" key="8">
    <source>
        <dbReference type="SAM" id="MobiDB-lite"/>
    </source>
</evidence>
<feature type="transmembrane region" description="Helical" evidence="9">
    <location>
        <begin position="1350"/>
        <end position="1372"/>
    </location>
</feature>
<feature type="transmembrane region" description="Helical" evidence="9">
    <location>
        <begin position="1468"/>
        <end position="1486"/>
    </location>
</feature>
<dbReference type="GO" id="GO:0071944">
    <property type="term" value="C:cell periphery"/>
    <property type="evidence" value="ECO:0007669"/>
    <property type="project" value="UniProtKB-ARBA"/>
</dbReference>
<evidence type="ECO:0000256" key="4">
    <source>
        <dbReference type="ARBA" id="ARBA00022741"/>
    </source>
</evidence>
<evidence type="ECO:0000259" key="10">
    <source>
        <dbReference type="PROSITE" id="PS50893"/>
    </source>
</evidence>
<dbReference type="InterPro" id="IPR043926">
    <property type="entry name" value="ABCG_dom"/>
</dbReference>
<keyword evidence="5" id="KW-0067">ATP-binding</keyword>
<keyword evidence="2" id="KW-0813">Transport</keyword>
<keyword evidence="4" id="KW-0547">Nucleotide-binding</keyword>
<dbReference type="SUPFAM" id="SSF52540">
    <property type="entry name" value="P-loop containing nucleoside triphosphate hydrolases"/>
    <property type="match status" value="2"/>
</dbReference>
<dbReference type="Proteomes" id="UP001190700">
    <property type="component" value="Unassembled WGS sequence"/>
</dbReference>
<dbReference type="GO" id="GO:0140359">
    <property type="term" value="F:ABC-type transporter activity"/>
    <property type="evidence" value="ECO:0007669"/>
    <property type="project" value="InterPro"/>
</dbReference>
<dbReference type="GO" id="GO:0016887">
    <property type="term" value="F:ATP hydrolysis activity"/>
    <property type="evidence" value="ECO:0007669"/>
    <property type="project" value="InterPro"/>
</dbReference>
<dbReference type="Pfam" id="PF00005">
    <property type="entry name" value="ABC_tran"/>
    <property type="match status" value="2"/>
</dbReference>
<dbReference type="Gene3D" id="3.40.50.300">
    <property type="entry name" value="P-loop containing nucleotide triphosphate hydrolases"/>
    <property type="match status" value="2"/>
</dbReference>
<evidence type="ECO:0000256" key="6">
    <source>
        <dbReference type="ARBA" id="ARBA00022989"/>
    </source>
</evidence>
<dbReference type="EMBL" id="LGRX02006236">
    <property type="protein sequence ID" value="KAK3277145.1"/>
    <property type="molecule type" value="Genomic_DNA"/>
</dbReference>
<feature type="compositionally biased region" description="Acidic residues" evidence="8">
    <location>
        <begin position="828"/>
        <end position="842"/>
    </location>
</feature>
<organism evidence="11 12">
    <name type="scientific">Cymbomonas tetramitiformis</name>
    <dbReference type="NCBI Taxonomy" id="36881"/>
    <lineage>
        <taxon>Eukaryota</taxon>
        <taxon>Viridiplantae</taxon>
        <taxon>Chlorophyta</taxon>
        <taxon>Pyramimonadophyceae</taxon>
        <taxon>Pyramimonadales</taxon>
        <taxon>Pyramimonadaceae</taxon>
        <taxon>Cymbomonas</taxon>
    </lineage>
</organism>
<evidence type="ECO:0000256" key="3">
    <source>
        <dbReference type="ARBA" id="ARBA00022692"/>
    </source>
</evidence>